<feature type="compositionally biased region" description="Basic and acidic residues" evidence="1">
    <location>
        <begin position="260"/>
        <end position="273"/>
    </location>
</feature>
<evidence type="ECO:0000259" key="2">
    <source>
        <dbReference type="PROSITE" id="PS50097"/>
    </source>
</evidence>
<dbReference type="SUPFAM" id="SSF54695">
    <property type="entry name" value="POZ domain"/>
    <property type="match status" value="2"/>
</dbReference>
<name>A0A7C8RDH7_ORBOL</name>
<dbReference type="InterPro" id="IPR000210">
    <property type="entry name" value="BTB/POZ_dom"/>
</dbReference>
<evidence type="ECO:0000313" key="3">
    <source>
        <dbReference type="EMBL" id="KAF3278838.1"/>
    </source>
</evidence>
<gene>
    <name evidence="3" type="ORF">TWF970_004382</name>
</gene>
<sequence>MPVTTRSQKRKGDGIISDTPKKLYQGSILELLELDKSGSEDIIILVGPRQSHFKVNKAVLFNASNFFKAALKPNTFKEGNDSVIRLPDIEPTVFNNIIKWISKKTTYEKLALTEYPKIVSIFKTADYLLIDGFKLEIIMDIAYRVATYLQDTYLEKAIASYKSKMGPQAIIHQSIDPKTAMEVMSSIYQSSNCDDMKHFQRCLLVIAVATEEVKTLQDDERWEHGFTAMWNTAKEKVNQDEQTFNMSYDARINSPPPSPSKEEEFRASKRQKPETSFSKQGCQNAVVPSLKDIANAPDLTILVGPCAQPFDVHQSVILPKSPMLASFSRTIATPPFPKIKEITLPELSPYSFKIILSYLYNGKSSLKKLKTDEDILQAYEAADYLIMKEMKSEILEYVAEVVEEDGKLGDKGEKLLPFEMNLLRELCVFSQKTEAQGLAKILEAYIKGNPELKVIQYEDSDDGEGGYEENEEEEDEEETLGLELYLQVWDEVLNMKLTENEDEEENGSDTLIGEMAMWGCGEGDEGVWKEEEDTLF</sequence>
<dbReference type="PANTHER" id="PTHR47843:SF2">
    <property type="entry name" value="BTB DOMAIN-CONTAINING PROTEIN"/>
    <property type="match status" value="1"/>
</dbReference>
<dbReference type="SMART" id="SM00225">
    <property type="entry name" value="BTB"/>
    <property type="match status" value="2"/>
</dbReference>
<reference evidence="3 4" key="1">
    <citation type="submission" date="2020-01" db="EMBL/GenBank/DDBJ databases">
        <authorList>
            <person name="Palmer J.M."/>
        </authorList>
    </citation>
    <scope>NUCLEOTIDE SEQUENCE [LARGE SCALE GENOMIC DNA]</scope>
    <source>
        <strain evidence="3 4">TWF970</strain>
    </source>
</reference>
<dbReference type="PANTHER" id="PTHR47843">
    <property type="entry name" value="BTB DOMAIN-CONTAINING PROTEIN-RELATED"/>
    <property type="match status" value="1"/>
</dbReference>
<protein>
    <recommendedName>
        <fullName evidence="2">BTB domain-containing protein</fullName>
    </recommendedName>
</protein>
<dbReference type="Proteomes" id="UP000474640">
    <property type="component" value="Unassembled WGS sequence"/>
</dbReference>
<evidence type="ECO:0000313" key="4">
    <source>
        <dbReference type="Proteomes" id="UP000474640"/>
    </source>
</evidence>
<dbReference type="InterPro" id="IPR011333">
    <property type="entry name" value="SKP1/BTB/POZ_sf"/>
</dbReference>
<dbReference type="OrthoDB" id="194443at2759"/>
<proteinExistence type="predicted"/>
<organism evidence="3 4">
    <name type="scientific">Orbilia oligospora</name>
    <name type="common">Nematode-trapping fungus</name>
    <name type="synonym">Arthrobotrys oligospora</name>
    <dbReference type="NCBI Taxonomy" id="2813651"/>
    <lineage>
        <taxon>Eukaryota</taxon>
        <taxon>Fungi</taxon>
        <taxon>Dikarya</taxon>
        <taxon>Ascomycota</taxon>
        <taxon>Pezizomycotina</taxon>
        <taxon>Orbiliomycetes</taxon>
        <taxon>Orbiliales</taxon>
        <taxon>Orbiliaceae</taxon>
        <taxon>Orbilia</taxon>
    </lineage>
</organism>
<evidence type="ECO:0000256" key="1">
    <source>
        <dbReference type="SAM" id="MobiDB-lite"/>
    </source>
</evidence>
<dbReference type="CDD" id="cd18186">
    <property type="entry name" value="BTB_POZ_ZBTB_KLHL-like"/>
    <property type="match status" value="2"/>
</dbReference>
<dbReference type="EMBL" id="JAABOJ010000023">
    <property type="protein sequence ID" value="KAF3278838.1"/>
    <property type="molecule type" value="Genomic_DNA"/>
</dbReference>
<feature type="domain" description="BTB" evidence="2">
    <location>
        <begin position="40"/>
        <end position="101"/>
    </location>
</feature>
<comment type="caution">
    <text evidence="3">The sequence shown here is derived from an EMBL/GenBank/DDBJ whole genome shotgun (WGS) entry which is preliminary data.</text>
</comment>
<feature type="domain" description="BTB" evidence="2">
    <location>
        <begin position="297"/>
        <end position="368"/>
    </location>
</feature>
<dbReference type="Gene3D" id="3.30.710.10">
    <property type="entry name" value="Potassium Channel Kv1.1, Chain A"/>
    <property type="match status" value="2"/>
</dbReference>
<dbReference type="Pfam" id="PF00651">
    <property type="entry name" value="BTB"/>
    <property type="match status" value="2"/>
</dbReference>
<dbReference type="AlphaFoldDB" id="A0A7C8RDH7"/>
<accession>A0A7C8RDH7</accession>
<feature type="region of interest" description="Disordered" evidence="1">
    <location>
        <begin position="248"/>
        <end position="279"/>
    </location>
</feature>
<dbReference type="PROSITE" id="PS50097">
    <property type="entry name" value="BTB"/>
    <property type="match status" value="2"/>
</dbReference>
<feature type="region of interest" description="Disordered" evidence="1">
    <location>
        <begin position="459"/>
        <end position="479"/>
    </location>
</feature>